<accession>A0AAD2F6A3</accession>
<evidence type="ECO:0000313" key="3">
    <source>
        <dbReference type="Proteomes" id="UP001189792"/>
    </source>
</evidence>
<name>A0AAD2F6A3_9RALS</name>
<dbReference type="Proteomes" id="UP001189792">
    <property type="component" value="Unassembled WGS sequence"/>
</dbReference>
<dbReference type="EMBL" id="CAUDLI010000014">
    <property type="protein sequence ID" value="CAJ0903079.1"/>
    <property type="molecule type" value="Genomic_DNA"/>
</dbReference>
<gene>
    <name evidence="2" type="ORF">R77564_04843</name>
    <name evidence="1" type="ORF">R77567_02972</name>
</gene>
<evidence type="ECO:0000313" key="2">
    <source>
        <dbReference type="EMBL" id="CAJ0903079.1"/>
    </source>
</evidence>
<evidence type="ECO:0000313" key="1">
    <source>
        <dbReference type="EMBL" id="CAJ0876862.1"/>
    </source>
</evidence>
<sequence length="86" mass="9356">MPIRFPRTILIEEARLAEGAASLRLDCESITVAPGGLTVDGVEVRQLLALGWTPRCLSFESNGQAYHFDINGVAVIRPSRAVFPFA</sequence>
<dbReference type="AlphaFoldDB" id="A0AAD2F6A3"/>
<dbReference type="RefSeq" id="WP_124382927.1">
    <property type="nucleotide sequence ID" value="NZ_CAUDKO010000005.1"/>
</dbReference>
<reference evidence="1 3" key="1">
    <citation type="submission" date="2023-07" db="EMBL/GenBank/DDBJ databases">
        <authorList>
            <person name="Peeters C."/>
        </authorList>
    </citation>
    <scope>NUCLEOTIDE SEQUENCE</scope>
    <source>
        <strain evidence="2 3">LMG 32965</strain>
        <strain evidence="1">R-77567</strain>
    </source>
</reference>
<dbReference type="EMBL" id="CAUDKO010000005">
    <property type="protein sequence ID" value="CAJ0876862.1"/>
    <property type="molecule type" value="Genomic_DNA"/>
</dbReference>
<evidence type="ECO:0000313" key="4">
    <source>
        <dbReference type="Proteomes" id="UP001190491"/>
    </source>
</evidence>
<keyword evidence="3" id="KW-1185">Reference proteome</keyword>
<protein>
    <submittedName>
        <fullName evidence="1">Uncharacterized protein</fullName>
    </submittedName>
</protein>
<organism evidence="1 4">
    <name type="scientific">Ralstonia flatus</name>
    <dbReference type="NCBI Taxonomy" id="3058601"/>
    <lineage>
        <taxon>Bacteria</taxon>
        <taxon>Pseudomonadati</taxon>
        <taxon>Pseudomonadota</taxon>
        <taxon>Betaproteobacteria</taxon>
        <taxon>Burkholderiales</taxon>
        <taxon>Burkholderiaceae</taxon>
        <taxon>Ralstonia</taxon>
    </lineage>
</organism>
<dbReference type="Proteomes" id="UP001190491">
    <property type="component" value="Unassembled WGS sequence"/>
</dbReference>
<comment type="caution">
    <text evidence="1">The sequence shown here is derived from an EMBL/GenBank/DDBJ whole genome shotgun (WGS) entry which is preliminary data.</text>
</comment>
<proteinExistence type="predicted"/>